<dbReference type="AlphaFoldDB" id="A0A2S6IC58"/>
<protein>
    <submittedName>
        <fullName evidence="1">Uncharacterized protein</fullName>
    </submittedName>
</protein>
<reference evidence="1 2" key="1">
    <citation type="submission" date="2018-02" db="EMBL/GenBank/DDBJ databases">
        <title>Genomic Encyclopedia of Archaeal and Bacterial Type Strains, Phase II (KMG-II): from individual species to whole genera.</title>
        <authorList>
            <person name="Goeker M."/>
        </authorList>
    </citation>
    <scope>NUCLEOTIDE SEQUENCE [LARGE SCALE GENOMIC DNA]</scope>
    <source>
        <strain evidence="1 2">DSM 22857</strain>
    </source>
</reference>
<proteinExistence type="predicted"/>
<gene>
    <name evidence="1" type="ORF">CLV92_12214</name>
</gene>
<name>A0A2S6IC58_9ACTN</name>
<keyword evidence="2" id="KW-1185">Reference proteome</keyword>
<accession>A0A2S6IC58</accession>
<evidence type="ECO:0000313" key="2">
    <source>
        <dbReference type="Proteomes" id="UP000239485"/>
    </source>
</evidence>
<dbReference type="OrthoDB" id="3830496at2"/>
<sequence>MTPHNPSSGPTTAELTAIQEEWPLIAAEVELVDAESALLRAASASCELARRRVRRAEARVAMEARAWAARCAETTSTAPVTTAGVAA</sequence>
<organism evidence="1 2">
    <name type="scientific">Kineococcus xinjiangensis</name>
    <dbReference type="NCBI Taxonomy" id="512762"/>
    <lineage>
        <taxon>Bacteria</taxon>
        <taxon>Bacillati</taxon>
        <taxon>Actinomycetota</taxon>
        <taxon>Actinomycetes</taxon>
        <taxon>Kineosporiales</taxon>
        <taxon>Kineosporiaceae</taxon>
        <taxon>Kineococcus</taxon>
    </lineage>
</organism>
<dbReference type="Proteomes" id="UP000239485">
    <property type="component" value="Unassembled WGS sequence"/>
</dbReference>
<comment type="caution">
    <text evidence="1">The sequence shown here is derived from an EMBL/GenBank/DDBJ whole genome shotgun (WGS) entry which is preliminary data.</text>
</comment>
<dbReference type="InterPro" id="IPR046251">
    <property type="entry name" value="DUF6284"/>
</dbReference>
<dbReference type="RefSeq" id="WP_104435727.1">
    <property type="nucleotide sequence ID" value="NZ_PTJD01000022.1"/>
</dbReference>
<evidence type="ECO:0000313" key="1">
    <source>
        <dbReference type="EMBL" id="PPK90839.1"/>
    </source>
</evidence>
<dbReference type="EMBL" id="PTJD01000022">
    <property type="protein sequence ID" value="PPK90839.1"/>
    <property type="molecule type" value="Genomic_DNA"/>
</dbReference>
<dbReference type="Pfam" id="PF19801">
    <property type="entry name" value="DUF6284"/>
    <property type="match status" value="1"/>
</dbReference>